<name>A0A2X3BSZ7_9HELI</name>
<evidence type="ECO:0000259" key="2">
    <source>
        <dbReference type="Pfam" id="PF03704"/>
    </source>
</evidence>
<dbReference type="SUPFAM" id="SSF48452">
    <property type="entry name" value="TPR-like"/>
    <property type="match status" value="2"/>
</dbReference>
<dbReference type="Pfam" id="PF01075">
    <property type="entry name" value="Glyco_transf_9"/>
    <property type="match status" value="1"/>
</dbReference>
<sequence length="604" mass="69801">MQSLIKAFNQKQYEQSLRLSTQILQQDALNVQAWFICAMSLYYLGDIKHCVAYLECAYSLDPLNEDVVINLAEIYRRNGQNHTAIQMYLKCLPSQNPNLYYNLGLCYAKSGELKKAREAYERALELDENDKDAMYNLANIYAEEKDYKIAIKLYEKCQTIEAASNLVCMYNLIGNDKKGLSVCKDLDSDFALFPNDIKKADFYFNYANIARYNLLFEQSKILYQKAYAISPNPIYAINYAHLLLSLGEFKEGFRFYEKRLALPKQDIRNAHFFKSKKYINTQNLDSAGILDLIQNAKVLVFFEQGLGDTIMYARFLSLLPCKTLYVYVQDELRALFKEVGFRVVDRDFTDFEYCVSLLSLPYVLGVESMQDIWANTHYLKPFFHSTSLGSRIKSPISPITSPHLASPQKSFTKSPKNTTLQGTMTQNTITKNTMKVGLFFYSNPNFIYAKDKSISLDVLLPYLNGLDIELHLLQPESRGFFINESRLKSKELSHLISHRLNHFLDTARLIRELDMVVSVDSACAHLAIAMGKPCVILAHKRYDWRWGKLGQTRFHGMFGGYVLAQKKFQIWDNVLKDLREILQNPQILQNFLESKYNQMLSNKK</sequence>
<dbReference type="Pfam" id="PF00515">
    <property type="entry name" value="TPR_1"/>
    <property type="match status" value="1"/>
</dbReference>
<evidence type="ECO:0000313" key="4">
    <source>
        <dbReference type="Proteomes" id="UP000250166"/>
    </source>
</evidence>
<accession>A0A2X3BSZ7</accession>
<organism evidence="3 4">
    <name type="scientific">Helicobacter fennelliae</name>
    <dbReference type="NCBI Taxonomy" id="215"/>
    <lineage>
        <taxon>Bacteria</taxon>
        <taxon>Pseudomonadati</taxon>
        <taxon>Campylobacterota</taxon>
        <taxon>Epsilonproteobacteria</taxon>
        <taxon>Campylobacterales</taxon>
        <taxon>Helicobacteraceae</taxon>
        <taxon>Helicobacter</taxon>
    </lineage>
</organism>
<dbReference type="Gene3D" id="1.25.40.10">
    <property type="entry name" value="Tetratricopeptide repeat domain"/>
    <property type="match status" value="3"/>
</dbReference>
<dbReference type="PROSITE" id="PS50293">
    <property type="entry name" value="TPR_REGION"/>
    <property type="match status" value="1"/>
</dbReference>
<dbReference type="InterPro" id="IPR011990">
    <property type="entry name" value="TPR-like_helical_dom_sf"/>
</dbReference>
<dbReference type="InterPro" id="IPR019734">
    <property type="entry name" value="TPR_rpt"/>
</dbReference>
<feature type="repeat" description="TPR" evidence="1">
    <location>
        <begin position="131"/>
        <end position="164"/>
    </location>
</feature>
<dbReference type="EMBL" id="UAWL01000006">
    <property type="protein sequence ID" value="SQB99315.1"/>
    <property type="molecule type" value="Genomic_DNA"/>
</dbReference>
<dbReference type="GO" id="GO:0016757">
    <property type="term" value="F:glycosyltransferase activity"/>
    <property type="evidence" value="ECO:0007669"/>
    <property type="project" value="InterPro"/>
</dbReference>
<dbReference type="Gene3D" id="3.40.50.2000">
    <property type="entry name" value="Glycogen Phosphorylase B"/>
    <property type="match status" value="1"/>
</dbReference>
<dbReference type="RefSeq" id="WP_112058894.1">
    <property type="nucleotide sequence ID" value="NZ_UAWL01000006.1"/>
</dbReference>
<dbReference type="PANTHER" id="PTHR12558">
    <property type="entry name" value="CELL DIVISION CYCLE 16,23,27"/>
    <property type="match status" value="1"/>
</dbReference>
<dbReference type="Pfam" id="PF13181">
    <property type="entry name" value="TPR_8"/>
    <property type="match status" value="1"/>
</dbReference>
<gene>
    <name evidence="3" type="ORF">NCTC13102_01685</name>
</gene>
<evidence type="ECO:0000256" key="1">
    <source>
        <dbReference type="PROSITE-ProRule" id="PRU00339"/>
    </source>
</evidence>
<proteinExistence type="predicted"/>
<dbReference type="InterPro" id="IPR005158">
    <property type="entry name" value="BTAD"/>
</dbReference>
<feature type="repeat" description="TPR" evidence="1">
    <location>
        <begin position="97"/>
        <end position="130"/>
    </location>
</feature>
<dbReference type="Proteomes" id="UP000250166">
    <property type="component" value="Unassembled WGS sequence"/>
</dbReference>
<dbReference type="PANTHER" id="PTHR12558:SF13">
    <property type="entry name" value="CELL DIVISION CYCLE PROTEIN 27 HOMOLOG"/>
    <property type="match status" value="1"/>
</dbReference>
<dbReference type="InterPro" id="IPR002201">
    <property type="entry name" value="Glyco_trans_9"/>
</dbReference>
<evidence type="ECO:0000313" key="3">
    <source>
        <dbReference type="EMBL" id="SQB99315.1"/>
    </source>
</evidence>
<dbReference type="SMART" id="SM00028">
    <property type="entry name" value="TPR"/>
    <property type="match status" value="5"/>
</dbReference>
<keyword evidence="1" id="KW-0802">TPR repeat</keyword>
<protein>
    <submittedName>
        <fullName evidence="3">TPR repeat-containing protein</fullName>
    </submittedName>
</protein>
<dbReference type="SUPFAM" id="SSF53756">
    <property type="entry name" value="UDP-Glycosyltransferase/glycogen phosphorylase"/>
    <property type="match status" value="1"/>
</dbReference>
<feature type="domain" description="Bacterial transcriptional activator" evidence="2">
    <location>
        <begin position="25"/>
        <end position="90"/>
    </location>
</feature>
<dbReference type="PROSITE" id="PS50005">
    <property type="entry name" value="TPR"/>
    <property type="match status" value="2"/>
</dbReference>
<reference evidence="3 4" key="1">
    <citation type="submission" date="2018-06" db="EMBL/GenBank/DDBJ databases">
        <authorList>
            <consortium name="Pathogen Informatics"/>
            <person name="Doyle S."/>
        </authorList>
    </citation>
    <scope>NUCLEOTIDE SEQUENCE [LARGE SCALE GENOMIC DNA]</scope>
    <source>
        <strain evidence="3 4">NCTC13102</strain>
    </source>
</reference>
<dbReference type="AlphaFoldDB" id="A0A2X3BSZ7"/>
<dbReference type="Pfam" id="PF03704">
    <property type="entry name" value="BTAD"/>
    <property type="match status" value="1"/>
</dbReference>